<protein>
    <submittedName>
        <fullName evidence="1">Uncharacterized protein</fullName>
    </submittedName>
</protein>
<dbReference type="EMBL" id="CAJJDN010000119">
    <property type="protein sequence ID" value="CAD8118963.1"/>
    <property type="molecule type" value="Genomic_DNA"/>
</dbReference>
<reference evidence="1" key="1">
    <citation type="submission" date="2021-01" db="EMBL/GenBank/DDBJ databases">
        <authorList>
            <consortium name="Genoscope - CEA"/>
            <person name="William W."/>
        </authorList>
    </citation>
    <scope>NUCLEOTIDE SEQUENCE</scope>
</reference>
<keyword evidence="2" id="KW-1185">Reference proteome</keyword>
<evidence type="ECO:0000313" key="2">
    <source>
        <dbReference type="Proteomes" id="UP000692954"/>
    </source>
</evidence>
<dbReference type="AlphaFoldDB" id="A0A8S1QU52"/>
<proteinExistence type="predicted"/>
<gene>
    <name evidence="1" type="ORF">PSON_ATCC_30995.1.T1190077</name>
</gene>
<dbReference type="Proteomes" id="UP000692954">
    <property type="component" value="Unassembled WGS sequence"/>
</dbReference>
<accession>A0A8S1QU52</accession>
<sequence>MQIRIDIILYSQDHQSNDYCNQSDQKQNNKAKYYIPKVKIRLKGIRNNKESLSQLLQQIKVSITVFPQIPTTNWQHYCKQLQQSKTQKVGYYEVNELNKTTIQILQISQQQ</sequence>
<evidence type="ECO:0000313" key="1">
    <source>
        <dbReference type="EMBL" id="CAD8118963.1"/>
    </source>
</evidence>
<comment type="caution">
    <text evidence="1">The sequence shown here is derived from an EMBL/GenBank/DDBJ whole genome shotgun (WGS) entry which is preliminary data.</text>
</comment>
<organism evidence="1 2">
    <name type="scientific">Paramecium sonneborni</name>
    <dbReference type="NCBI Taxonomy" id="65129"/>
    <lineage>
        <taxon>Eukaryota</taxon>
        <taxon>Sar</taxon>
        <taxon>Alveolata</taxon>
        <taxon>Ciliophora</taxon>
        <taxon>Intramacronucleata</taxon>
        <taxon>Oligohymenophorea</taxon>
        <taxon>Peniculida</taxon>
        <taxon>Parameciidae</taxon>
        <taxon>Paramecium</taxon>
    </lineage>
</organism>
<name>A0A8S1QU52_9CILI</name>